<sequence length="118" mass="12746">MKRAEQAAAIAARLHHALHLAEAGQDQSINRLGKLAQALTRSRKEAGLSPTVGQPAFNALARAMAAQIEAQEAMVQLHNALAEVKEQTKFRSVRLGGLEKAETQVPRETRLMVVTEAA</sequence>
<reference evidence="1" key="1">
    <citation type="journal article" date="2014" name="Int. J. Syst. Evol. Microbiol.">
        <title>Complete genome of a new Firmicutes species belonging to the dominant human colonic microbiota ('Ruminococcus bicirculans') reveals two chromosomes and a selective capacity to utilize plant glucans.</title>
        <authorList>
            <consortium name="NISC Comparative Sequencing Program"/>
            <person name="Wegmann U."/>
            <person name="Louis P."/>
            <person name="Goesmann A."/>
            <person name="Henrissat B."/>
            <person name="Duncan S.H."/>
            <person name="Flint H.J."/>
        </authorList>
    </citation>
    <scope>NUCLEOTIDE SEQUENCE</scope>
    <source>
        <strain evidence="1">VKM B-1499</strain>
    </source>
</reference>
<reference evidence="1" key="2">
    <citation type="submission" date="2023-01" db="EMBL/GenBank/DDBJ databases">
        <authorList>
            <person name="Sun Q."/>
            <person name="Evtushenko L."/>
        </authorList>
    </citation>
    <scope>NUCLEOTIDE SEQUENCE</scope>
    <source>
        <strain evidence="1">VKM B-1499</strain>
    </source>
</reference>
<dbReference type="EMBL" id="BSFD01000011">
    <property type="protein sequence ID" value="GLK50384.1"/>
    <property type="molecule type" value="Genomic_DNA"/>
</dbReference>
<protein>
    <submittedName>
        <fullName evidence="1">Uncharacterized protein</fullName>
    </submittedName>
</protein>
<dbReference type="RefSeq" id="WP_271166520.1">
    <property type="nucleotide sequence ID" value="NZ_BSFD01000011.1"/>
</dbReference>
<comment type="caution">
    <text evidence="1">The sequence shown here is derived from an EMBL/GenBank/DDBJ whole genome shotgun (WGS) entry which is preliminary data.</text>
</comment>
<evidence type="ECO:0000313" key="2">
    <source>
        <dbReference type="Proteomes" id="UP001143509"/>
    </source>
</evidence>
<keyword evidence="2" id="KW-1185">Reference proteome</keyword>
<name>A0ABQ5TEQ4_9CAUL</name>
<accession>A0ABQ5TEQ4</accession>
<gene>
    <name evidence="1" type="ORF">GCM10017620_33580</name>
</gene>
<evidence type="ECO:0000313" key="1">
    <source>
        <dbReference type="EMBL" id="GLK50384.1"/>
    </source>
</evidence>
<dbReference type="Proteomes" id="UP001143509">
    <property type="component" value="Unassembled WGS sequence"/>
</dbReference>
<organism evidence="1 2">
    <name type="scientific">Brevundimonas intermedia</name>
    <dbReference type="NCBI Taxonomy" id="74315"/>
    <lineage>
        <taxon>Bacteria</taxon>
        <taxon>Pseudomonadati</taxon>
        <taxon>Pseudomonadota</taxon>
        <taxon>Alphaproteobacteria</taxon>
        <taxon>Caulobacterales</taxon>
        <taxon>Caulobacteraceae</taxon>
        <taxon>Brevundimonas</taxon>
    </lineage>
</organism>
<proteinExistence type="predicted"/>